<dbReference type="AlphaFoldDB" id="A0A7C9HLJ9"/>
<comment type="caution">
    <text evidence="1">The sequence shown here is derived from an EMBL/GenBank/DDBJ whole genome shotgun (WGS) entry which is preliminary data.</text>
</comment>
<reference evidence="1 2" key="1">
    <citation type="submission" date="2019-09" db="EMBL/GenBank/DDBJ databases">
        <title>Prevotella A2879 sp. nov., isolated from an abscess of a patient.</title>
        <authorList>
            <person name="Buhl M."/>
            <person name="Oberhettinger P."/>
        </authorList>
    </citation>
    <scope>NUCLEOTIDE SEQUENCE [LARGE SCALE GENOMIC DNA]</scope>
    <source>
        <strain evidence="1 2">A2879</strain>
    </source>
</reference>
<dbReference type="RefSeq" id="WP_155715226.1">
    <property type="nucleotide sequence ID" value="NZ_VVIQ01000002.1"/>
</dbReference>
<dbReference type="Proteomes" id="UP000482295">
    <property type="component" value="Unassembled WGS sequence"/>
</dbReference>
<protein>
    <submittedName>
        <fullName evidence="1">Uncharacterized protein</fullName>
    </submittedName>
</protein>
<proteinExistence type="predicted"/>
<dbReference type="EMBL" id="VVIQ01000002">
    <property type="protein sequence ID" value="MUL27191.1"/>
    <property type="molecule type" value="Genomic_DNA"/>
</dbReference>
<accession>A0A7C9HLJ9</accession>
<name>A0A7C9HLJ9_9BACT</name>
<gene>
    <name evidence="1" type="ORF">F0475_02395</name>
</gene>
<evidence type="ECO:0000313" key="1">
    <source>
        <dbReference type="EMBL" id="MUL27191.1"/>
    </source>
</evidence>
<organism evidence="1 2">
    <name type="scientific">Prevotella vespertina</name>
    <dbReference type="NCBI Taxonomy" id="2608404"/>
    <lineage>
        <taxon>Bacteria</taxon>
        <taxon>Pseudomonadati</taxon>
        <taxon>Bacteroidota</taxon>
        <taxon>Bacteroidia</taxon>
        <taxon>Bacteroidales</taxon>
        <taxon>Prevotellaceae</taxon>
        <taxon>Prevotella</taxon>
    </lineage>
</organism>
<keyword evidence="2" id="KW-1185">Reference proteome</keyword>
<sequence>MIREFDIEIYGRQLWIATSWEDVKDKFTTYGGYDFKKSEDAYATTYPCIASKKTGKYGVLVVFYDCSKLCGSNIVENIAHESLHATNAIFNELGIEYSLTHDEHAAYMVGWVAKCCWKVLQKEVYDNINEKI</sequence>
<evidence type="ECO:0000313" key="2">
    <source>
        <dbReference type="Proteomes" id="UP000482295"/>
    </source>
</evidence>